<accession>A0ABV0Z522</accession>
<reference evidence="2 3" key="1">
    <citation type="submission" date="2021-06" db="EMBL/GenBank/DDBJ databases">
        <authorList>
            <person name="Palmer J.M."/>
        </authorList>
    </citation>
    <scope>NUCLEOTIDE SEQUENCE [LARGE SCALE GENOMIC DNA]</scope>
    <source>
        <strain evidence="2 3">AS_MEX2019</strain>
        <tissue evidence="2">Muscle</tissue>
    </source>
</reference>
<keyword evidence="3" id="KW-1185">Reference proteome</keyword>
<organism evidence="2 3">
    <name type="scientific">Ameca splendens</name>
    <dbReference type="NCBI Taxonomy" id="208324"/>
    <lineage>
        <taxon>Eukaryota</taxon>
        <taxon>Metazoa</taxon>
        <taxon>Chordata</taxon>
        <taxon>Craniata</taxon>
        <taxon>Vertebrata</taxon>
        <taxon>Euteleostomi</taxon>
        <taxon>Actinopterygii</taxon>
        <taxon>Neopterygii</taxon>
        <taxon>Teleostei</taxon>
        <taxon>Neoteleostei</taxon>
        <taxon>Acanthomorphata</taxon>
        <taxon>Ovalentaria</taxon>
        <taxon>Atherinomorphae</taxon>
        <taxon>Cyprinodontiformes</taxon>
        <taxon>Goodeidae</taxon>
        <taxon>Ameca</taxon>
    </lineage>
</organism>
<feature type="region of interest" description="Disordered" evidence="1">
    <location>
        <begin position="85"/>
        <end position="107"/>
    </location>
</feature>
<evidence type="ECO:0000313" key="2">
    <source>
        <dbReference type="EMBL" id="MEQ2301298.1"/>
    </source>
</evidence>
<comment type="caution">
    <text evidence="2">The sequence shown here is derived from an EMBL/GenBank/DDBJ whole genome shotgun (WGS) entry which is preliminary data.</text>
</comment>
<dbReference type="EMBL" id="JAHRIP010051911">
    <property type="protein sequence ID" value="MEQ2301298.1"/>
    <property type="molecule type" value="Genomic_DNA"/>
</dbReference>
<name>A0ABV0Z522_9TELE</name>
<proteinExistence type="predicted"/>
<dbReference type="Proteomes" id="UP001469553">
    <property type="component" value="Unassembled WGS sequence"/>
</dbReference>
<sequence length="107" mass="12172">MCMCAYVWWRCALSDWDHEEECREKKSVRAVVCFGNMHNGDWVGSSAGHRTFNVQSVYSIVIKNSASSAIRSLYYDRNLTPRDTQIQGVNPEVNNHFSPGGRISRVS</sequence>
<evidence type="ECO:0000313" key="3">
    <source>
        <dbReference type="Proteomes" id="UP001469553"/>
    </source>
</evidence>
<feature type="compositionally biased region" description="Polar residues" evidence="1">
    <location>
        <begin position="85"/>
        <end position="97"/>
    </location>
</feature>
<evidence type="ECO:0000256" key="1">
    <source>
        <dbReference type="SAM" id="MobiDB-lite"/>
    </source>
</evidence>
<gene>
    <name evidence="2" type="ORF">AMECASPLE_034471</name>
</gene>
<protein>
    <submittedName>
        <fullName evidence="2">Uncharacterized protein</fullName>
    </submittedName>
</protein>